<feature type="compositionally biased region" description="Basic and acidic residues" evidence="4">
    <location>
        <begin position="503"/>
        <end position="524"/>
    </location>
</feature>
<organism evidence="5 6">
    <name type="scientific">Candidatus Phycorickettsia trachydisci</name>
    <dbReference type="NCBI Taxonomy" id="2115978"/>
    <lineage>
        <taxon>Bacteria</taxon>
        <taxon>Pseudomonadati</taxon>
        <taxon>Pseudomonadota</taxon>
        <taxon>Alphaproteobacteria</taxon>
        <taxon>Rickettsiales</taxon>
        <taxon>Rickettsiaceae</taxon>
        <taxon>Candidatus Phycorickettsia</taxon>
    </lineage>
</organism>
<evidence type="ECO:0000256" key="2">
    <source>
        <dbReference type="ARBA" id="ARBA00023043"/>
    </source>
</evidence>
<dbReference type="PRINTS" id="PR01415">
    <property type="entry name" value="ANKYRIN"/>
</dbReference>
<feature type="repeat" description="ANK" evidence="3">
    <location>
        <begin position="114"/>
        <end position="146"/>
    </location>
</feature>
<dbReference type="Gene3D" id="1.25.40.20">
    <property type="entry name" value="Ankyrin repeat-containing domain"/>
    <property type="match status" value="2"/>
</dbReference>
<evidence type="ECO:0000313" key="5">
    <source>
        <dbReference type="EMBL" id="AVP87838.1"/>
    </source>
</evidence>
<dbReference type="InterPro" id="IPR051637">
    <property type="entry name" value="Ank_repeat_dom-contain_49"/>
</dbReference>
<dbReference type="RefSeq" id="WP_106874681.1">
    <property type="nucleotide sequence ID" value="NZ_CP027845.1"/>
</dbReference>
<dbReference type="PROSITE" id="PS50088">
    <property type="entry name" value="ANK_REPEAT"/>
    <property type="match status" value="3"/>
</dbReference>
<reference evidence="5 6" key="1">
    <citation type="submission" date="2018-03" db="EMBL/GenBank/DDBJ databases">
        <title>A gene transfer event suggests a long-term partnership between eustigmatophyte algae and a novel lineage of endosymbiotic bacteria.</title>
        <authorList>
            <person name="Yurchenko T."/>
            <person name="Sevcikova T."/>
            <person name="Pribyl P."/>
            <person name="El Karkouri K."/>
            <person name="Klimes V."/>
            <person name="Amaral R."/>
            <person name="Zbrankova V."/>
            <person name="Kim E."/>
            <person name="Raoult D."/>
            <person name="Santos L.M.A."/>
            <person name="Elias M."/>
        </authorList>
    </citation>
    <scope>NUCLEOTIDE SEQUENCE [LARGE SCALE GENOMIC DNA]</scope>
    <source>
        <strain evidence="5">CCALA 838</strain>
    </source>
</reference>
<keyword evidence="6" id="KW-1185">Reference proteome</keyword>
<dbReference type="PROSITE" id="PS50297">
    <property type="entry name" value="ANK_REP_REGION"/>
    <property type="match status" value="3"/>
</dbReference>
<feature type="region of interest" description="Disordered" evidence="4">
    <location>
        <begin position="403"/>
        <end position="524"/>
    </location>
</feature>
<evidence type="ECO:0000313" key="6">
    <source>
        <dbReference type="Proteomes" id="UP000241762"/>
    </source>
</evidence>
<feature type="repeat" description="ANK" evidence="3">
    <location>
        <begin position="81"/>
        <end position="113"/>
    </location>
</feature>
<keyword evidence="2 3" id="KW-0040">ANK repeat</keyword>
<proteinExistence type="predicted"/>
<protein>
    <submittedName>
        <fullName evidence="5">Uncharacterized protein</fullName>
    </submittedName>
</protein>
<feature type="repeat" description="ANK" evidence="3">
    <location>
        <begin position="147"/>
        <end position="179"/>
    </location>
</feature>
<name>A0A2P1P990_9RICK</name>
<feature type="compositionally biased region" description="Polar residues" evidence="4">
    <location>
        <begin position="409"/>
        <end position="439"/>
    </location>
</feature>
<dbReference type="EMBL" id="CP027845">
    <property type="protein sequence ID" value="AVP87838.1"/>
    <property type="molecule type" value="Genomic_DNA"/>
</dbReference>
<dbReference type="InterPro" id="IPR036770">
    <property type="entry name" value="Ankyrin_rpt-contain_sf"/>
</dbReference>
<dbReference type="KEGG" id="ptc:phytr_9090"/>
<dbReference type="SMART" id="SM00248">
    <property type="entry name" value="ANK"/>
    <property type="match status" value="4"/>
</dbReference>
<accession>A0A2P1P990</accession>
<dbReference type="OrthoDB" id="7164484at2"/>
<dbReference type="PANTHER" id="PTHR24180:SF45">
    <property type="entry name" value="POLY [ADP-RIBOSE] POLYMERASE TANKYRASE"/>
    <property type="match status" value="1"/>
</dbReference>
<gene>
    <name evidence="5" type="ORF">phytr_9090</name>
</gene>
<dbReference type="Proteomes" id="UP000241762">
    <property type="component" value="Chromosome"/>
</dbReference>
<dbReference type="SUPFAM" id="SSF48403">
    <property type="entry name" value="Ankyrin repeat"/>
    <property type="match status" value="1"/>
</dbReference>
<dbReference type="Pfam" id="PF12796">
    <property type="entry name" value="Ank_2"/>
    <property type="match status" value="1"/>
</dbReference>
<evidence type="ECO:0000256" key="4">
    <source>
        <dbReference type="SAM" id="MobiDB-lite"/>
    </source>
</evidence>
<feature type="compositionally biased region" description="Polar residues" evidence="4">
    <location>
        <begin position="489"/>
        <end position="501"/>
    </location>
</feature>
<sequence length="524" mass="58375">MTPEEKFNELFDHLTSGRIDEAIRMVREETDININEKGRRNLTPLDLAVTLSLRPGNQGRVLELIRALVEKGADIEARYPGGNTALLLAAIYGNRDLMNNLIAIGADIQARNTAGSTALHIAVERNNPYIVSALVEGGAAIGALDERGRTPLHLSNVATDPNIVNLLLERGADVNTLDINNRSAIRNQDIPDHLRFALMHARYGAVLGLLNSPVTLRGMILESLIDTEVLRQIYSTRRLPVEMMWRGLRNLRHSVEQDTTLSQNVKKRVIKGLDIALEDLKPVALLSIKSQRSRSVSLNRYRRIHDTLLEMQLVYPENQDIKNHLKSLQEDNLPYIRSIIGSMDGGIDPENLSTVSIRDHIYKDFTTKRDDNLLLELTSYLAPDELNRIRQGLFAAVREEEGGAAPTRIASQNPTHTTPSKNQKPSNKNLTRTANSNQGLHREGAAHGGGAQESRLNSPTNHARESSREPTSPNRWQNRFEGGGAAPTRSRSPSPTQTGGLSRQDRLQQQKEQGRKDRSKSPKR</sequence>
<dbReference type="PANTHER" id="PTHR24180">
    <property type="entry name" value="CYCLIN-DEPENDENT KINASE INHIBITOR 2C-RELATED"/>
    <property type="match status" value="1"/>
</dbReference>
<dbReference type="InterPro" id="IPR002110">
    <property type="entry name" value="Ankyrin_rpt"/>
</dbReference>
<evidence type="ECO:0000256" key="1">
    <source>
        <dbReference type="ARBA" id="ARBA00022737"/>
    </source>
</evidence>
<dbReference type="AlphaFoldDB" id="A0A2P1P990"/>
<evidence type="ECO:0000256" key="3">
    <source>
        <dbReference type="PROSITE-ProRule" id="PRU00023"/>
    </source>
</evidence>
<keyword evidence="1" id="KW-0677">Repeat</keyword>